<sequence>MHVYIFFFVIKIKLIFFLIDRRRTLIALAVSFSRTGLRYRYRTHIDSLSLIIYVDRIDLISPAAVTYDISIPIIFLSLNNLHHIVTWRRKKLTWGSPSLGGTRPGAKGPFRASRAPFPWLRHRLIR</sequence>
<evidence type="ECO:0000313" key="2">
    <source>
        <dbReference type="Proteomes" id="UP001430953"/>
    </source>
</evidence>
<organism evidence="1 2">
    <name type="scientific">Cardiocondyla obscurior</name>
    <dbReference type="NCBI Taxonomy" id="286306"/>
    <lineage>
        <taxon>Eukaryota</taxon>
        <taxon>Metazoa</taxon>
        <taxon>Ecdysozoa</taxon>
        <taxon>Arthropoda</taxon>
        <taxon>Hexapoda</taxon>
        <taxon>Insecta</taxon>
        <taxon>Pterygota</taxon>
        <taxon>Neoptera</taxon>
        <taxon>Endopterygota</taxon>
        <taxon>Hymenoptera</taxon>
        <taxon>Apocrita</taxon>
        <taxon>Aculeata</taxon>
        <taxon>Formicoidea</taxon>
        <taxon>Formicidae</taxon>
        <taxon>Myrmicinae</taxon>
        <taxon>Cardiocondyla</taxon>
    </lineage>
</organism>
<dbReference type="EMBL" id="JADYXP020000007">
    <property type="protein sequence ID" value="KAL0120984.1"/>
    <property type="molecule type" value="Genomic_DNA"/>
</dbReference>
<dbReference type="Proteomes" id="UP001430953">
    <property type="component" value="Unassembled WGS sequence"/>
</dbReference>
<comment type="caution">
    <text evidence="1">The sequence shown here is derived from an EMBL/GenBank/DDBJ whole genome shotgun (WGS) entry which is preliminary data.</text>
</comment>
<reference evidence="1 2" key="1">
    <citation type="submission" date="2023-03" db="EMBL/GenBank/DDBJ databases">
        <title>High recombination rates correlate with genetic variation in Cardiocondyla obscurior ants.</title>
        <authorList>
            <person name="Errbii M."/>
        </authorList>
    </citation>
    <scope>NUCLEOTIDE SEQUENCE [LARGE SCALE GENOMIC DNA]</scope>
    <source>
        <strain evidence="1">Alpha-2009</strain>
        <tissue evidence="1">Whole body</tissue>
    </source>
</reference>
<proteinExistence type="predicted"/>
<keyword evidence="2" id="KW-1185">Reference proteome</keyword>
<dbReference type="AlphaFoldDB" id="A0AAW2FYC7"/>
<protein>
    <recommendedName>
        <fullName evidence="3">Ribosomal protein L2</fullName>
    </recommendedName>
</protein>
<evidence type="ECO:0000313" key="1">
    <source>
        <dbReference type="EMBL" id="KAL0120984.1"/>
    </source>
</evidence>
<accession>A0AAW2FYC7</accession>
<name>A0AAW2FYC7_9HYME</name>
<gene>
    <name evidence="1" type="ORF">PUN28_008602</name>
</gene>
<evidence type="ECO:0008006" key="3">
    <source>
        <dbReference type="Google" id="ProtNLM"/>
    </source>
</evidence>